<keyword evidence="2 3" id="KW-0408">Iron</keyword>
<feature type="transmembrane region" description="Helical" evidence="5">
    <location>
        <begin position="6"/>
        <end position="24"/>
    </location>
</feature>
<dbReference type="CDD" id="cd11070">
    <property type="entry name" value="CYP56-like"/>
    <property type="match status" value="1"/>
</dbReference>
<evidence type="ECO:0000313" key="7">
    <source>
        <dbReference type="Proteomes" id="UP001265746"/>
    </source>
</evidence>
<name>A0AAD9WAF1_PHOAM</name>
<evidence type="ECO:0000256" key="2">
    <source>
        <dbReference type="ARBA" id="ARBA00023004"/>
    </source>
</evidence>
<organism evidence="6 7">
    <name type="scientific">Phomopsis amygdali</name>
    <name type="common">Fusicoccum amygdali</name>
    <dbReference type="NCBI Taxonomy" id="1214568"/>
    <lineage>
        <taxon>Eukaryota</taxon>
        <taxon>Fungi</taxon>
        <taxon>Dikarya</taxon>
        <taxon>Ascomycota</taxon>
        <taxon>Pezizomycotina</taxon>
        <taxon>Sordariomycetes</taxon>
        <taxon>Sordariomycetidae</taxon>
        <taxon>Diaporthales</taxon>
        <taxon>Diaporthaceae</taxon>
        <taxon>Diaporthe</taxon>
    </lineage>
</organism>
<evidence type="ECO:0000256" key="3">
    <source>
        <dbReference type="PIRSR" id="PIRSR602401-1"/>
    </source>
</evidence>
<keyword evidence="3" id="KW-0349">Heme</keyword>
<dbReference type="GO" id="GO:0004497">
    <property type="term" value="F:monooxygenase activity"/>
    <property type="evidence" value="ECO:0007669"/>
    <property type="project" value="InterPro"/>
</dbReference>
<dbReference type="Pfam" id="PF00067">
    <property type="entry name" value="p450"/>
    <property type="match status" value="1"/>
</dbReference>
<dbReference type="PANTHER" id="PTHR41807">
    <property type="entry name" value="GLUTATHIONE TRANSFERASE 3"/>
    <property type="match status" value="1"/>
</dbReference>
<dbReference type="PRINTS" id="PR00463">
    <property type="entry name" value="EP450I"/>
</dbReference>
<feature type="transmembrane region" description="Helical" evidence="5">
    <location>
        <begin position="36"/>
        <end position="57"/>
    </location>
</feature>
<keyword evidence="5" id="KW-0812">Transmembrane</keyword>
<evidence type="ECO:0000256" key="5">
    <source>
        <dbReference type="SAM" id="Phobius"/>
    </source>
</evidence>
<evidence type="ECO:0000256" key="1">
    <source>
        <dbReference type="ARBA" id="ARBA00022723"/>
    </source>
</evidence>
<dbReference type="PROSITE" id="PS00086">
    <property type="entry name" value="CYTOCHROME_P450"/>
    <property type="match status" value="1"/>
</dbReference>
<comment type="caution">
    <text evidence="6">The sequence shown here is derived from an EMBL/GenBank/DDBJ whole genome shotgun (WGS) entry which is preliminary data.</text>
</comment>
<dbReference type="GO" id="GO:0020037">
    <property type="term" value="F:heme binding"/>
    <property type="evidence" value="ECO:0007669"/>
    <property type="project" value="InterPro"/>
</dbReference>
<feature type="transmembrane region" description="Helical" evidence="5">
    <location>
        <begin position="883"/>
        <end position="905"/>
    </location>
</feature>
<dbReference type="Gene3D" id="1.10.630.10">
    <property type="entry name" value="Cytochrome P450"/>
    <property type="match status" value="1"/>
</dbReference>
<keyword evidence="1 3" id="KW-0479">Metal-binding</keyword>
<dbReference type="InterPro" id="IPR017972">
    <property type="entry name" value="Cyt_P450_CS"/>
</dbReference>
<keyword evidence="7" id="KW-1185">Reference proteome</keyword>
<dbReference type="PRINTS" id="PR00385">
    <property type="entry name" value="P450"/>
</dbReference>
<dbReference type="PANTHER" id="PTHR41807:SF1">
    <property type="entry name" value="GLUTATHIONE TRANSFERASE 3"/>
    <property type="match status" value="1"/>
</dbReference>
<sequence>MLSALYVLAGAVLAYGALSCFNGLRTQIAAAKRSGLPYVVAPISPFSHYWLLTFWIWTPIIKCLPKSWWESWIDLMQPDWAYRLLREPWKRLGDSFLVVTPGKIIMWTSSAEAIHQITARRETFPKDTSAYEILAIFGRNMLTTEGAEWKMHRKGVSPSFNERNAAYIFGESIHQTQGMITHWMGDDAEDKQRNSSATIDTVEHDTMTLALNIIAHVGFGLRFFWPSQKLPDDLSVQNKKYASFEPPKGHSLTFVDSLAMVLERILVLLLLPQWLLKILPFQKTKEALVAYTNYDKYMQEFLQYKAEEARRGASSDGMDIMGQLVRARYGEKGTNEKMSDEMIKGNAFIIIVAGHETTANTLHFTLSELANNPAAQRALQADVDRLFGRESDPLTWNYEKNINALCASNVAACMNEALRLIPSVVDIPKHVTPGHDQTITLDGDKHVLPQNTMIILNAVGVHRNPRYWPPKPSGGSGEETDLDDFLPERWYRPSLTKAAEAQDDDETEDFGGFKGRDTSEQLYRPVRGSFIPFSDGARSCLGRRIAQVEMLAALAVLFQRYSIELAVDEWASDEEVAAMTSEEKKEVYEKARTKSRDTIRQATSVLTLKLHGKLKVPVRLVKRGEERFVNLVDLISIANSSHLLRDPQTHPGNGTDTMSSSSNSFLRGQRKSDLLELAETVGLENTDGLKKSDLEVALDDYLAENSNRFSNNPAALPYYNARARAIGSPVKKEAPPAEAPKTAKRRAAKAAEQSIAATAGDDSELALTSATPGRALSLARRIPLPASPADVARVVDERTVALRERVVTLYEDSGVKEVAYNTRDSLSTVTSILFCINAFELYHLRKEVLSDRYAFTIPAIAALGTSDYPVEVPDMFLLLTSSFWNPALLWAFTSVVVPAFFGFYFNLSAAHSQPGRGRRSSQPENVVDPLTFSIAKAVITYVVYQQGVTFGGWVDQTSVARINSAVYGGWKGVIVGAAITGIASFYDAVLRK</sequence>
<dbReference type="SUPFAM" id="SSF48264">
    <property type="entry name" value="Cytochrome P450"/>
    <property type="match status" value="1"/>
</dbReference>
<proteinExistence type="predicted"/>
<evidence type="ECO:0000256" key="4">
    <source>
        <dbReference type="SAM" id="MobiDB-lite"/>
    </source>
</evidence>
<dbReference type="GO" id="GO:0016705">
    <property type="term" value="F:oxidoreductase activity, acting on paired donors, with incorporation or reduction of molecular oxygen"/>
    <property type="evidence" value="ECO:0007669"/>
    <property type="project" value="InterPro"/>
</dbReference>
<feature type="region of interest" description="Disordered" evidence="4">
    <location>
        <begin position="645"/>
        <end position="665"/>
    </location>
</feature>
<dbReference type="InterPro" id="IPR001128">
    <property type="entry name" value="Cyt_P450"/>
</dbReference>
<protein>
    <recommendedName>
        <fullName evidence="8">Cytochrome P450</fullName>
    </recommendedName>
</protein>
<feature type="compositionally biased region" description="Polar residues" evidence="4">
    <location>
        <begin position="650"/>
        <end position="665"/>
    </location>
</feature>
<keyword evidence="5" id="KW-0472">Membrane</keyword>
<dbReference type="Proteomes" id="UP001265746">
    <property type="component" value="Unassembled WGS sequence"/>
</dbReference>
<dbReference type="InterPro" id="IPR002401">
    <property type="entry name" value="Cyt_P450_E_grp-I"/>
</dbReference>
<accession>A0AAD9WAF1</accession>
<evidence type="ECO:0000313" key="6">
    <source>
        <dbReference type="EMBL" id="KAK2615738.1"/>
    </source>
</evidence>
<dbReference type="InterPro" id="IPR036396">
    <property type="entry name" value="Cyt_P450_sf"/>
</dbReference>
<comment type="cofactor">
    <cofactor evidence="3">
        <name>heme</name>
        <dbReference type="ChEBI" id="CHEBI:30413"/>
    </cofactor>
</comment>
<dbReference type="EMBL" id="JAUJFL010000001">
    <property type="protein sequence ID" value="KAK2615738.1"/>
    <property type="molecule type" value="Genomic_DNA"/>
</dbReference>
<feature type="region of interest" description="Disordered" evidence="4">
    <location>
        <begin position="729"/>
        <end position="749"/>
    </location>
</feature>
<feature type="region of interest" description="Disordered" evidence="4">
    <location>
        <begin position="497"/>
        <end position="517"/>
    </location>
</feature>
<reference evidence="6" key="1">
    <citation type="submission" date="2023-06" db="EMBL/GenBank/DDBJ databases">
        <authorList>
            <person name="Noh H."/>
        </authorList>
    </citation>
    <scope>NUCLEOTIDE SEQUENCE</scope>
    <source>
        <strain evidence="6">DUCC20226</strain>
    </source>
</reference>
<keyword evidence="5" id="KW-1133">Transmembrane helix</keyword>
<feature type="binding site" description="axial binding residue" evidence="3">
    <location>
        <position position="540"/>
    </location>
    <ligand>
        <name>heme</name>
        <dbReference type="ChEBI" id="CHEBI:30413"/>
    </ligand>
    <ligandPart>
        <name>Fe</name>
        <dbReference type="ChEBI" id="CHEBI:18248"/>
    </ligandPart>
</feature>
<dbReference type="AlphaFoldDB" id="A0AAD9WAF1"/>
<gene>
    <name evidence="6" type="ORF">N8I77_002470</name>
</gene>
<dbReference type="InterPro" id="IPR038872">
    <property type="entry name" value="Put_GTT3"/>
</dbReference>
<feature type="transmembrane region" description="Helical" evidence="5">
    <location>
        <begin position="964"/>
        <end position="986"/>
    </location>
</feature>
<dbReference type="GO" id="GO:0005506">
    <property type="term" value="F:iron ion binding"/>
    <property type="evidence" value="ECO:0007669"/>
    <property type="project" value="InterPro"/>
</dbReference>
<evidence type="ECO:0008006" key="8">
    <source>
        <dbReference type="Google" id="ProtNLM"/>
    </source>
</evidence>
<dbReference type="GO" id="GO:0016020">
    <property type="term" value="C:membrane"/>
    <property type="evidence" value="ECO:0007669"/>
    <property type="project" value="TreeGrafter"/>
</dbReference>